<comment type="similarity">
    <text evidence="2">Belongs to the TonB-dependent receptor family.</text>
</comment>
<keyword evidence="2" id="KW-0812">Transmembrane</keyword>
<sequence>MKNLTYAALCFLVCSLLGFIPGVSSLQTLVDSFEKYNGKYIQEKVYLHTDKPYYASGDEIWFKAYVLNSKDLSFSPQSNLLYAELLDQKNQVKKRIRIPLTVGTGWGNFTLPDTLKEGNYRIRAYTNWMRNFDTDYYYDHIFKVGDIRTNQTIVETHYAFTPSGNQEQVVATINYKNIEGNPYANREVAYKIELDGKDAFRGKVTTDAQGNAQIKFSQPMSSQKTGMITTSLKVTDRAVVDKVIPVTHTSSEYSLQFFPEGGDLVEGLRSRVGFKILKSDGLGADIKGHIEDDSGNPVALVNPKYKGIGSFYLSPEMGKKYFGVLKFQDGSERKYPLPESKKEGIILSLSQRAEVDSVVLRVMANNPFISNNLGKDLNLVAQSSGNLIYSAKAKLSDQGGFLVKFSLKDFPLGISQVTLFNELMQPLAERLFFVNKDNYLKMATSGLKGTYRPREKVSVSLNTKDPKAENVVGSYSVAVIDETKVPVIEEEENTILSELLLNSDLRGNIENPNYYFVNQDATKLEQLDNLLLTQGWRRFKWTDVLNQSWPNLKYKPEHTLALRGQVKNNKKVVPNASIIAFGGKNLSIIQATANENGEFVIDSLFFPDSTKFVIQARSEKGKKFVEIEMEDDIRDQVIPKIKQNDLSVNISSSMLAYLKSSKTQYEELLKYGMVDRTIMLEEVKVIEKKKELENSSNLNGPGNADMIIGAKDLENAPTMEFALQGKVAGLIFQNGEAYFMRNMGNPVQIILDGMYVEPDMLNAINPNDVESVEILKNISYTAIYGSRGSGGVIVINTKRGGGGGFSNSYSPGIISYMPIGLFVAKEFYSPNYDKPEGITSMRDYRSTIYWNPRVITDSVGNAKFSFFNADGQGKYRIVIEGTDLKGHIGRKVIHYNVN</sequence>
<evidence type="ECO:0000256" key="2">
    <source>
        <dbReference type="PROSITE-ProRule" id="PRU01360"/>
    </source>
</evidence>
<name>F0S4U2_PSESL</name>
<protein>
    <submittedName>
        <fullName evidence="5">TonB-dependent receptor plug</fullName>
    </submittedName>
</protein>
<keyword evidence="1 3" id="KW-0732">Signal</keyword>
<dbReference type="EMBL" id="CP002545">
    <property type="protein sequence ID" value="ADY54116.1"/>
    <property type="molecule type" value="Genomic_DNA"/>
</dbReference>
<dbReference type="GO" id="GO:0015344">
    <property type="term" value="F:siderophore uptake transmembrane transporter activity"/>
    <property type="evidence" value="ECO:0007669"/>
    <property type="project" value="TreeGrafter"/>
</dbReference>
<gene>
    <name evidence="5" type="ordered locus">Pedsa_3587</name>
</gene>
<feature type="signal peptide" evidence="3">
    <location>
        <begin position="1"/>
        <end position="26"/>
    </location>
</feature>
<evidence type="ECO:0000313" key="5">
    <source>
        <dbReference type="EMBL" id="ADY54116.1"/>
    </source>
</evidence>
<keyword evidence="2" id="KW-0813">Transport</keyword>
<reference evidence="5 6" key="1">
    <citation type="journal article" date="2011" name="Stand. Genomic Sci.">
        <title>Complete genome sequence of the gliding, heparinolytic Pedobacter saltans type strain (113).</title>
        <authorList>
            <person name="Liolios K."/>
            <person name="Sikorski J."/>
            <person name="Lu M."/>
            <person name="Nolan M."/>
            <person name="Lapidus A."/>
            <person name="Lucas S."/>
            <person name="Hammon N."/>
            <person name="Deshpande S."/>
            <person name="Cheng J.F."/>
            <person name="Tapia R."/>
            <person name="Han C."/>
            <person name="Goodwin L."/>
            <person name="Pitluck S."/>
            <person name="Huntemann M."/>
            <person name="Ivanova N."/>
            <person name="Pagani I."/>
            <person name="Mavromatis K."/>
            <person name="Ovchinikova G."/>
            <person name="Pati A."/>
            <person name="Chen A."/>
            <person name="Palaniappan K."/>
            <person name="Land M."/>
            <person name="Hauser L."/>
            <person name="Brambilla E.M."/>
            <person name="Kotsyurbenko O."/>
            <person name="Rohde M."/>
            <person name="Tindall B.J."/>
            <person name="Abt B."/>
            <person name="Goker M."/>
            <person name="Detter J.C."/>
            <person name="Woyke T."/>
            <person name="Bristow J."/>
            <person name="Eisen J.A."/>
            <person name="Markowitz V."/>
            <person name="Hugenholtz P."/>
            <person name="Klenk H.P."/>
            <person name="Kyrpides N.C."/>
        </authorList>
    </citation>
    <scope>NUCLEOTIDE SEQUENCE [LARGE SCALE GENOMIC DNA]</scope>
    <source>
        <strain evidence="6">ATCC 51119 / DSM 12145 / JCM 21818 / LMG 10337 / NBRC 100064 / NCIMB 13643</strain>
    </source>
</reference>
<dbReference type="STRING" id="762903.Pedsa_3587"/>
<keyword evidence="2" id="KW-0472">Membrane</keyword>
<keyword evidence="5" id="KW-0675">Receptor</keyword>
<comment type="subcellular location">
    <subcellularLocation>
        <location evidence="2">Cell outer membrane</location>
        <topology evidence="2">Multi-pass membrane protein</topology>
    </subcellularLocation>
</comment>
<dbReference type="AlphaFoldDB" id="F0S4U2"/>
<evidence type="ECO:0000313" key="6">
    <source>
        <dbReference type="Proteomes" id="UP000000310"/>
    </source>
</evidence>
<evidence type="ECO:0000259" key="4">
    <source>
        <dbReference type="Pfam" id="PF07715"/>
    </source>
</evidence>
<dbReference type="PANTHER" id="PTHR30069:SF29">
    <property type="entry name" value="HEMOGLOBIN AND HEMOGLOBIN-HAPTOGLOBIN-BINDING PROTEIN 1-RELATED"/>
    <property type="match status" value="1"/>
</dbReference>
<dbReference type="Proteomes" id="UP000000310">
    <property type="component" value="Chromosome"/>
</dbReference>
<dbReference type="HOGENOM" id="CLU_013214_1_0_10"/>
<organism evidence="5 6">
    <name type="scientific">Pseudopedobacter saltans (strain ATCC 51119 / DSM 12145 / JCM 21818 / CCUG 39354 / LMG 10337 / NBRC 100064 / NCIMB 13643)</name>
    <name type="common">Pedobacter saltans</name>
    <dbReference type="NCBI Taxonomy" id="762903"/>
    <lineage>
        <taxon>Bacteria</taxon>
        <taxon>Pseudomonadati</taxon>
        <taxon>Bacteroidota</taxon>
        <taxon>Sphingobacteriia</taxon>
        <taxon>Sphingobacteriales</taxon>
        <taxon>Sphingobacteriaceae</taxon>
        <taxon>Pseudopedobacter</taxon>
    </lineage>
</organism>
<evidence type="ECO:0000256" key="1">
    <source>
        <dbReference type="ARBA" id="ARBA00022729"/>
    </source>
</evidence>
<dbReference type="KEGG" id="psn:Pedsa_3587"/>
<keyword evidence="2" id="KW-1134">Transmembrane beta strand</keyword>
<dbReference type="GO" id="GO:0009279">
    <property type="term" value="C:cell outer membrane"/>
    <property type="evidence" value="ECO:0007669"/>
    <property type="project" value="UniProtKB-SubCell"/>
</dbReference>
<keyword evidence="6" id="KW-1185">Reference proteome</keyword>
<dbReference type="PANTHER" id="PTHR30069">
    <property type="entry name" value="TONB-DEPENDENT OUTER MEMBRANE RECEPTOR"/>
    <property type="match status" value="1"/>
</dbReference>
<proteinExistence type="inferred from homology"/>
<feature type="chain" id="PRO_5003260078" evidence="3">
    <location>
        <begin position="27"/>
        <end position="898"/>
    </location>
</feature>
<dbReference type="GO" id="GO:0044718">
    <property type="term" value="P:siderophore transmembrane transport"/>
    <property type="evidence" value="ECO:0007669"/>
    <property type="project" value="TreeGrafter"/>
</dbReference>
<dbReference type="InterPro" id="IPR012910">
    <property type="entry name" value="Plug_dom"/>
</dbReference>
<dbReference type="Pfam" id="PF07715">
    <property type="entry name" value="Plug"/>
    <property type="match status" value="1"/>
</dbReference>
<dbReference type="InterPro" id="IPR039426">
    <property type="entry name" value="TonB-dep_rcpt-like"/>
</dbReference>
<dbReference type="SUPFAM" id="SSF56935">
    <property type="entry name" value="Porins"/>
    <property type="match status" value="1"/>
</dbReference>
<evidence type="ECO:0000256" key="3">
    <source>
        <dbReference type="SAM" id="SignalP"/>
    </source>
</evidence>
<keyword evidence="2" id="KW-0998">Cell outer membrane</keyword>
<dbReference type="RefSeq" id="WP_013634599.1">
    <property type="nucleotide sequence ID" value="NC_015177.1"/>
</dbReference>
<dbReference type="InterPro" id="IPR037066">
    <property type="entry name" value="Plug_dom_sf"/>
</dbReference>
<dbReference type="PROSITE" id="PS52016">
    <property type="entry name" value="TONB_DEPENDENT_REC_3"/>
    <property type="match status" value="1"/>
</dbReference>
<reference evidence="6" key="2">
    <citation type="submission" date="2011-02" db="EMBL/GenBank/DDBJ databases">
        <title>The complete genome of Pedobacter saltans DSM 12145.</title>
        <authorList>
            <consortium name="US DOE Joint Genome Institute (JGI-PGF)"/>
            <person name="Lucas S."/>
            <person name="Copeland A."/>
            <person name="Lapidus A."/>
            <person name="Bruce D."/>
            <person name="Goodwin L."/>
            <person name="Pitluck S."/>
            <person name="Kyrpides N."/>
            <person name="Mavromatis K."/>
            <person name="Pagani I."/>
            <person name="Ivanova N."/>
            <person name="Ovchinnikova G."/>
            <person name="Lu M."/>
            <person name="Detter J.C."/>
            <person name="Han C."/>
            <person name="Land M."/>
            <person name="Hauser L."/>
            <person name="Markowitz V."/>
            <person name="Cheng J.-F."/>
            <person name="Hugenholtz P."/>
            <person name="Woyke T."/>
            <person name="Wu D."/>
            <person name="Tindall B."/>
            <person name="Pomrenke H.G."/>
            <person name="Brambilla E."/>
            <person name="Klenk H.-P."/>
            <person name="Eisen J.A."/>
        </authorList>
    </citation>
    <scope>NUCLEOTIDE SEQUENCE [LARGE SCALE GENOMIC DNA]</scope>
    <source>
        <strain evidence="6">ATCC 51119 / DSM 12145 / JCM 21818 / LMG 10337 / NBRC 100064 / NCIMB 13643</strain>
    </source>
</reference>
<feature type="domain" description="TonB-dependent receptor plug" evidence="4">
    <location>
        <begin position="708"/>
        <end position="792"/>
    </location>
</feature>
<dbReference type="eggNOG" id="COG1629">
    <property type="taxonomic scope" value="Bacteria"/>
</dbReference>
<dbReference type="Gene3D" id="2.170.130.10">
    <property type="entry name" value="TonB-dependent receptor, plug domain"/>
    <property type="match status" value="1"/>
</dbReference>
<dbReference type="Gene3D" id="2.60.40.1930">
    <property type="match status" value="1"/>
</dbReference>
<accession>F0S4U2</accession>
<dbReference type="OrthoDB" id="609485at2"/>